<keyword evidence="2" id="KW-0472">Membrane</keyword>
<evidence type="ECO:0000256" key="2">
    <source>
        <dbReference type="SAM" id="Phobius"/>
    </source>
</evidence>
<dbReference type="PANTHER" id="PTHR37490:SF2">
    <property type="match status" value="1"/>
</dbReference>
<dbReference type="EMBL" id="JBBWUH010000002">
    <property type="protein sequence ID" value="KAK8175857.1"/>
    <property type="molecule type" value="Genomic_DNA"/>
</dbReference>
<evidence type="ECO:0000256" key="1">
    <source>
        <dbReference type="SAM" id="MobiDB-lite"/>
    </source>
</evidence>
<evidence type="ECO:0000313" key="3">
    <source>
        <dbReference type="EMBL" id="KAK8175857.1"/>
    </source>
</evidence>
<keyword evidence="4" id="KW-1185">Reference proteome</keyword>
<protein>
    <submittedName>
        <fullName evidence="3">Uncharacterized protein</fullName>
    </submittedName>
</protein>
<dbReference type="PANTHER" id="PTHR37490">
    <property type="entry name" value="EXPRESSED PROTEIN"/>
    <property type="match status" value="1"/>
</dbReference>
<feature type="compositionally biased region" description="Polar residues" evidence="1">
    <location>
        <begin position="124"/>
        <end position="139"/>
    </location>
</feature>
<evidence type="ECO:0000313" key="4">
    <source>
        <dbReference type="Proteomes" id="UP001456524"/>
    </source>
</evidence>
<feature type="transmembrane region" description="Helical" evidence="2">
    <location>
        <begin position="7"/>
        <end position="24"/>
    </location>
</feature>
<keyword evidence="2" id="KW-1133">Transmembrane helix</keyword>
<comment type="caution">
    <text evidence="3">The sequence shown here is derived from an EMBL/GenBank/DDBJ whole genome shotgun (WGS) entry which is preliminary data.</text>
</comment>
<keyword evidence="2" id="KW-0812">Transmembrane</keyword>
<gene>
    <name evidence="3" type="ORF">IWX90DRAFT_483864</name>
</gene>
<accession>A0ABR1Y3U6</accession>
<proteinExistence type="predicted"/>
<organism evidence="3 4">
    <name type="scientific">Phyllosticta citrichinensis</name>
    <dbReference type="NCBI Taxonomy" id="1130410"/>
    <lineage>
        <taxon>Eukaryota</taxon>
        <taxon>Fungi</taxon>
        <taxon>Dikarya</taxon>
        <taxon>Ascomycota</taxon>
        <taxon>Pezizomycotina</taxon>
        <taxon>Dothideomycetes</taxon>
        <taxon>Dothideomycetes incertae sedis</taxon>
        <taxon>Botryosphaeriales</taxon>
        <taxon>Phyllostictaceae</taxon>
        <taxon>Phyllosticta</taxon>
    </lineage>
</organism>
<dbReference type="Proteomes" id="UP001456524">
    <property type="component" value="Unassembled WGS sequence"/>
</dbReference>
<dbReference type="InterPro" id="IPR021838">
    <property type="entry name" value="DUF3431"/>
</dbReference>
<feature type="compositionally biased region" description="Acidic residues" evidence="1">
    <location>
        <begin position="144"/>
        <end position="171"/>
    </location>
</feature>
<feature type="region of interest" description="Disordered" evidence="1">
    <location>
        <begin position="66"/>
        <end position="176"/>
    </location>
</feature>
<dbReference type="Pfam" id="PF11913">
    <property type="entry name" value="DUF3431"/>
    <property type="match status" value="1"/>
</dbReference>
<name>A0ABR1Y3U6_9PEZI</name>
<reference evidence="3 4" key="1">
    <citation type="journal article" date="2022" name="G3 (Bethesda)">
        <title>Enemy or ally: a genomic approach to elucidate the lifestyle of Phyllosticta citrichinaensis.</title>
        <authorList>
            <person name="Buijs V.A."/>
            <person name="Groenewald J.Z."/>
            <person name="Haridas S."/>
            <person name="LaButti K.M."/>
            <person name="Lipzen A."/>
            <person name="Martin F.M."/>
            <person name="Barry K."/>
            <person name="Grigoriev I.V."/>
            <person name="Crous P.W."/>
            <person name="Seidl M.F."/>
        </authorList>
    </citation>
    <scope>NUCLEOTIDE SEQUENCE [LARGE SCALE GENOMIC DNA]</scope>
    <source>
        <strain evidence="3 4">CBS 129764</strain>
    </source>
</reference>
<sequence length="421" mass="46904">MRTPLRLGTLASAAVLLMILWTIFHHSDYIKDRWGKLDSFKGSISKGMSHLGSSGSKTTSINLKFIGFGTPAPRPDPSQSWPAAIQDAGERPPKMTQDPSTQREGSAEISPATQDDAIPEQVDSDQASPNSPEAGNTAGNPIVDTEDLSENDSLSEESVEDTGDEDAEDLADSPSDYMEAVPDKIVVMAKTQKDDTSWVADELPDWKSAIYSVDDEDAILKTPMNKGKEAMAYLTYIIENYGKFPSTVAFIHSHQVNFWHSDGMPARSYMIALKALRTEFVQEAGFANLRCALTPGCPAEVQPFRQNTPENQIYERNMSVVWDVFFPSTPCPAIIAAPCCAQFAVSSNQIMARPIEDYLMYRQWLMDTEMDDENSGRVFEYLWHIIFGRDPIFCPEYGYCWMNVYGGPNRKQLHTLVYGTP</sequence>